<accession>A0AAV7MM69</accession>
<sequence length="79" mass="9103">MAVLGNTWLCNLYCGEMLRRSVGASRRLASAWKHFPMHLTLRKDAKEELGASMRYGCARKHLALHLLLRKDDKDPCWGF</sequence>
<evidence type="ECO:0000313" key="2">
    <source>
        <dbReference type="Proteomes" id="UP001066276"/>
    </source>
</evidence>
<dbReference type="Proteomes" id="UP001066276">
    <property type="component" value="Chromosome 9"/>
</dbReference>
<comment type="caution">
    <text evidence="1">The sequence shown here is derived from an EMBL/GenBank/DDBJ whole genome shotgun (WGS) entry which is preliminary data.</text>
</comment>
<dbReference type="AlphaFoldDB" id="A0AAV7MM69"/>
<evidence type="ECO:0000313" key="1">
    <source>
        <dbReference type="EMBL" id="KAJ1103053.1"/>
    </source>
</evidence>
<reference evidence="1" key="1">
    <citation type="journal article" date="2022" name="bioRxiv">
        <title>Sequencing and chromosome-scale assembly of the giantPleurodeles waltlgenome.</title>
        <authorList>
            <person name="Brown T."/>
            <person name="Elewa A."/>
            <person name="Iarovenko S."/>
            <person name="Subramanian E."/>
            <person name="Araus A.J."/>
            <person name="Petzold A."/>
            <person name="Susuki M."/>
            <person name="Suzuki K.-i.T."/>
            <person name="Hayashi T."/>
            <person name="Toyoda A."/>
            <person name="Oliveira C."/>
            <person name="Osipova E."/>
            <person name="Leigh N.D."/>
            <person name="Simon A."/>
            <person name="Yun M.H."/>
        </authorList>
    </citation>
    <scope>NUCLEOTIDE SEQUENCE</scope>
    <source>
        <strain evidence="1">20211129_DDA</strain>
        <tissue evidence="1">Liver</tissue>
    </source>
</reference>
<organism evidence="1 2">
    <name type="scientific">Pleurodeles waltl</name>
    <name type="common">Iberian ribbed newt</name>
    <dbReference type="NCBI Taxonomy" id="8319"/>
    <lineage>
        <taxon>Eukaryota</taxon>
        <taxon>Metazoa</taxon>
        <taxon>Chordata</taxon>
        <taxon>Craniata</taxon>
        <taxon>Vertebrata</taxon>
        <taxon>Euteleostomi</taxon>
        <taxon>Amphibia</taxon>
        <taxon>Batrachia</taxon>
        <taxon>Caudata</taxon>
        <taxon>Salamandroidea</taxon>
        <taxon>Salamandridae</taxon>
        <taxon>Pleurodelinae</taxon>
        <taxon>Pleurodeles</taxon>
    </lineage>
</organism>
<name>A0AAV7MM69_PLEWA</name>
<dbReference type="EMBL" id="JANPWB010000013">
    <property type="protein sequence ID" value="KAJ1103053.1"/>
    <property type="molecule type" value="Genomic_DNA"/>
</dbReference>
<keyword evidence="2" id="KW-1185">Reference proteome</keyword>
<proteinExistence type="predicted"/>
<protein>
    <submittedName>
        <fullName evidence="1">Uncharacterized protein</fullName>
    </submittedName>
</protein>
<gene>
    <name evidence="1" type="ORF">NDU88_000481</name>
</gene>